<dbReference type="EMBL" id="CANHGI010000002">
    <property type="protein sequence ID" value="CAI5443475.1"/>
    <property type="molecule type" value="Genomic_DNA"/>
</dbReference>
<organism evidence="2 3">
    <name type="scientific">Caenorhabditis angaria</name>
    <dbReference type="NCBI Taxonomy" id="860376"/>
    <lineage>
        <taxon>Eukaryota</taxon>
        <taxon>Metazoa</taxon>
        <taxon>Ecdysozoa</taxon>
        <taxon>Nematoda</taxon>
        <taxon>Chromadorea</taxon>
        <taxon>Rhabditida</taxon>
        <taxon>Rhabditina</taxon>
        <taxon>Rhabditomorpha</taxon>
        <taxon>Rhabditoidea</taxon>
        <taxon>Rhabditidae</taxon>
        <taxon>Peloderinae</taxon>
        <taxon>Caenorhabditis</taxon>
    </lineage>
</organism>
<comment type="caution">
    <text evidence="2">The sequence shown here is derived from an EMBL/GenBank/DDBJ whole genome shotgun (WGS) entry which is preliminary data.</text>
</comment>
<keyword evidence="3" id="KW-1185">Reference proteome</keyword>
<gene>
    <name evidence="2" type="ORF">CAMP_LOCUS6112</name>
</gene>
<accession>A0A9P1IF46</accession>
<name>A0A9P1IF46_9PELO</name>
<evidence type="ECO:0000256" key="1">
    <source>
        <dbReference type="SAM" id="SignalP"/>
    </source>
</evidence>
<dbReference type="AlphaFoldDB" id="A0A9P1IF46"/>
<reference evidence="2" key="1">
    <citation type="submission" date="2022-11" db="EMBL/GenBank/DDBJ databases">
        <authorList>
            <person name="Kikuchi T."/>
        </authorList>
    </citation>
    <scope>NUCLEOTIDE SEQUENCE</scope>
    <source>
        <strain evidence="2">PS1010</strain>
    </source>
</reference>
<keyword evidence="1" id="KW-0732">Signal</keyword>
<feature type="signal peptide" evidence="1">
    <location>
        <begin position="1"/>
        <end position="21"/>
    </location>
</feature>
<feature type="chain" id="PRO_5040408001" evidence="1">
    <location>
        <begin position="22"/>
        <end position="134"/>
    </location>
</feature>
<proteinExistence type="predicted"/>
<dbReference type="Proteomes" id="UP001152747">
    <property type="component" value="Unassembled WGS sequence"/>
</dbReference>
<sequence length="134" mass="15249">MRFFLAILAILPLLIESTCNSDPYVMELARDFQKLFLDTEKLGDREALSNLVSDKLVFMKYGDPIPFFYDKETFLGSSIFSINPIKSAELKGLEVTYKSGTNTEVTFRRATEYSGPKLLSYVLTSPYVYPNNDC</sequence>
<evidence type="ECO:0000313" key="2">
    <source>
        <dbReference type="EMBL" id="CAI5443475.1"/>
    </source>
</evidence>
<protein>
    <submittedName>
        <fullName evidence="2">Uncharacterized protein</fullName>
    </submittedName>
</protein>
<evidence type="ECO:0000313" key="3">
    <source>
        <dbReference type="Proteomes" id="UP001152747"/>
    </source>
</evidence>